<dbReference type="Pfam" id="PF00636">
    <property type="entry name" value="Ribonuclease_3"/>
    <property type="match status" value="2"/>
</dbReference>
<dbReference type="SUPFAM" id="SSF54768">
    <property type="entry name" value="dsRNA-binding domain-like"/>
    <property type="match status" value="1"/>
</dbReference>
<evidence type="ECO:0000259" key="8">
    <source>
        <dbReference type="PROSITE" id="PS50137"/>
    </source>
</evidence>
<feature type="compositionally biased region" description="Polar residues" evidence="7">
    <location>
        <begin position="83"/>
        <end position="95"/>
    </location>
</feature>
<dbReference type="SUPFAM" id="SSF69065">
    <property type="entry name" value="RNase III domain-like"/>
    <property type="match status" value="2"/>
</dbReference>
<dbReference type="GO" id="GO:0004525">
    <property type="term" value="F:ribonuclease III activity"/>
    <property type="evidence" value="ECO:0007669"/>
    <property type="project" value="InterPro"/>
</dbReference>
<feature type="domain" description="RNase III" evidence="9">
    <location>
        <begin position="758"/>
        <end position="857"/>
    </location>
</feature>
<dbReference type="SMART" id="SM00535">
    <property type="entry name" value="RIBOc"/>
    <property type="match status" value="2"/>
</dbReference>
<dbReference type="InterPro" id="IPR014720">
    <property type="entry name" value="dsRBD_dom"/>
</dbReference>
<feature type="compositionally biased region" description="Polar residues" evidence="7">
    <location>
        <begin position="118"/>
        <end position="133"/>
    </location>
</feature>
<dbReference type="CDD" id="cd00593">
    <property type="entry name" value="RIBOc"/>
    <property type="match status" value="2"/>
</dbReference>
<evidence type="ECO:0000256" key="7">
    <source>
        <dbReference type="SAM" id="MobiDB-lite"/>
    </source>
</evidence>
<feature type="compositionally biased region" description="Polar residues" evidence="7">
    <location>
        <begin position="263"/>
        <end position="273"/>
    </location>
</feature>
<dbReference type="InterPro" id="IPR000999">
    <property type="entry name" value="RNase_III_dom"/>
</dbReference>
<evidence type="ECO:0000256" key="5">
    <source>
        <dbReference type="ARBA" id="ARBA00022884"/>
    </source>
</evidence>
<feature type="region of interest" description="Disordered" evidence="7">
    <location>
        <begin position="66"/>
        <end position="189"/>
    </location>
</feature>
<dbReference type="SMART" id="SM00358">
    <property type="entry name" value="DSRM"/>
    <property type="match status" value="1"/>
</dbReference>
<feature type="domain" description="RNase III" evidence="9">
    <location>
        <begin position="909"/>
        <end position="1040"/>
    </location>
</feature>
<dbReference type="PROSITE" id="PS50142">
    <property type="entry name" value="RNASE_3_2"/>
    <property type="match status" value="2"/>
</dbReference>
<dbReference type="InterPro" id="IPR036389">
    <property type="entry name" value="RNase_III_sf"/>
</dbReference>
<evidence type="ECO:0000259" key="9">
    <source>
        <dbReference type="PROSITE" id="PS50142"/>
    </source>
</evidence>
<dbReference type="GO" id="GO:0031053">
    <property type="term" value="P:primary miRNA processing"/>
    <property type="evidence" value="ECO:0007669"/>
    <property type="project" value="TreeGrafter"/>
</dbReference>
<keyword evidence="5 6" id="KW-0694">RNA-binding</keyword>
<dbReference type="Proteomes" id="UP000681967">
    <property type="component" value="Unassembled WGS sequence"/>
</dbReference>
<evidence type="ECO:0000313" key="11">
    <source>
        <dbReference type="EMBL" id="CAF3752858.1"/>
    </source>
</evidence>
<sequence>MSNNNETNKQDSTNISSMFIVPPPPPPSSIPSVQTPSSPAAFYQSYIQAAAMYALHQQQVFQHMFTVPPPPLPNSNIPSRPPTTNRPALPTNNSQRRSTDTRRTTFSKVDYPDRKRNFFSSSFLRENNHNQIGNKRSSSSDKSSRNDDRNIPRREQPVSPVSKRRRINNSKIEDEYHDSSSDEDTNEIPITKIKPQYVRTCASELYYQRDEQNSRLIHATQKLKDLCIKFRSDILSQRETFRKENKIFDEPDHSNMLHKAKQFGSTTKPSKTQAKSKDTSSESGEEGEEEGEATAASLASDNLLTLEIERKQQVANRLHPELWFNEYKQGNDGPICRCSNDDRKFGIRHQMFFGEKTITPCDKWSNNAGQLYHYRITLTPETNFNLKEPTVITYDDHDYTFEGFSVLSHVSLANVNDCIVVYHNIDYAIGLEEEAPLEHFTIEELDLLQQYLLIDVCEMYDIQWRPLNNKNDGSTCTCYHFFPRFARTLPDNGKELLHPAEQIQYFLKHLKPLMPDDLYSRCKSMSVDAWDKYVSKVQGSIVWFPKHRPAAIRLDQLDRENSAYPVIVHFGIRPAVLSIQYNQEYRQAYKSYLKVFFLLKNRTPTDEDKANLRDKEQRLKQIVAKHSEQLKREIVVEISSEYAYRTGFKSDIIQRTLLLSSLHDHLRFHQSLTELEDELVGYKFRNRWLMQLALTHPSGNYVLHNNLGPNPDHVKNTLANCRIRNTVYGDRKQLFRPITKRGVSTLFKIMAKKAKTCEHISEITNYERLEFLGDALLEYLVSIHLFFLFPQFDEGRLSTFRVGLIQNHFFTSLARNLCLQHFIIYNHGPDLCSHSALNHALANSFEALMGAIYLDGGLAIVDKILSKILFYQDPQLTSIWINLQEYPLKVQYPNSDRHLIEQVPLLKQLTQFEKDIGVEFQHIRMLAQAFCTRPIPQNDLTIEDNERLEFLGDTVLNFVVSDYLYRHFPEHHEGHLSLLRSCTVSNPTQAVIYDELGMQVYVDYVREQLRITTPKLIEKSLKAKADVFEAFIAALFIDQGLESIYAFCRATIFPRLQDFISTQHWNDPKSNLQHCCLALRDPNDRNPPLPEYRVLKSIGSSNNVQYRVGVFFRKQRLSVGVGRSIHDAEMAAAKNALEQHAQMFPLLNYQKSVLASSNQYHLHNSRRRTTPTVSKNEDNRQQPFSLRNVKARGSLRRFFLFPTDTQDRLCGVVGARCPTPQMCVEQCPTKFYHYKLLYAQELKLTTNNANRIKRIRSQLSCEKSARSQVENPQISICSLVKERKLCAPYSFSSTVFYGRCIPSIIIQALNVTINQANDVIKNHGGNTTHEDIIPSKESMQTGLKYF</sequence>
<dbReference type="Gene3D" id="3.30.160.20">
    <property type="match status" value="1"/>
</dbReference>
<dbReference type="PROSITE" id="PS00517">
    <property type="entry name" value="RNASE_3_1"/>
    <property type="match status" value="1"/>
</dbReference>
<dbReference type="PROSITE" id="PS50137">
    <property type="entry name" value="DS_RBD"/>
    <property type="match status" value="1"/>
</dbReference>
<dbReference type="InterPro" id="IPR011907">
    <property type="entry name" value="RNase_III"/>
</dbReference>
<feature type="compositionally biased region" description="Basic and acidic residues" evidence="7">
    <location>
        <begin position="171"/>
        <end position="180"/>
    </location>
</feature>
<feature type="region of interest" description="Disordered" evidence="7">
    <location>
        <begin position="1"/>
        <end position="38"/>
    </location>
</feature>
<gene>
    <name evidence="11" type="ORF">BYL167_LOCUS426</name>
    <name evidence="10" type="ORF">CJN711_LOCUS12310</name>
</gene>
<keyword evidence="2" id="KW-0540">Nuclease</keyword>
<feature type="domain" description="DRBM" evidence="8">
    <location>
        <begin position="1067"/>
        <end position="1142"/>
    </location>
</feature>
<dbReference type="GO" id="GO:0031054">
    <property type="term" value="P:pre-miRNA processing"/>
    <property type="evidence" value="ECO:0007669"/>
    <property type="project" value="InterPro"/>
</dbReference>
<dbReference type="Gene3D" id="1.10.1520.10">
    <property type="entry name" value="Ribonuclease III domain"/>
    <property type="match status" value="2"/>
</dbReference>
<feature type="compositionally biased region" description="Acidic residues" evidence="7">
    <location>
        <begin position="283"/>
        <end position="292"/>
    </location>
</feature>
<feature type="region of interest" description="Disordered" evidence="7">
    <location>
        <begin position="262"/>
        <end position="296"/>
    </location>
</feature>
<keyword evidence="4" id="KW-0378">Hydrolase</keyword>
<dbReference type="HAMAP" id="MF_00104">
    <property type="entry name" value="RNase_III"/>
    <property type="match status" value="1"/>
</dbReference>
<protein>
    <recommendedName>
        <fullName evidence="13">Drosha</fullName>
    </recommendedName>
</protein>
<dbReference type="Pfam" id="PF26050">
    <property type="entry name" value="Helical_CED_Drosha"/>
    <property type="match status" value="1"/>
</dbReference>
<evidence type="ECO:0000256" key="2">
    <source>
        <dbReference type="ARBA" id="ARBA00022722"/>
    </source>
</evidence>
<comment type="caution">
    <text evidence="10">The sequence shown here is derived from an EMBL/GenBank/DDBJ whole genome shotgun (WGS) entry which is preliminary data.</text>
</comment>
<dbReference type="CDD" id="cd19877">
    <property type="entry name" value="DSRM_RNAse_III_meta_like"/>
    <property type="match status" value="1"/>
</dbReference>
<evidence type="ECO:0008006" key="13">
    <source>
        <dbReference type="Google" id="ProtNLM"/>
    </source>
</evidence>
<dbReference type="GO" id="GO:0003723">
    <property type="term" value="F:RNA binding"/>
    <property type="evidence" value="ECO:0007669"/>
    <property type="project" value="UniProtKB-UniRule"/>
</dbReference>
<dbReference type="Proteomes" id="UP000663855">
    <property type="component" value="Unassembled WGS sequence"/>
</dbReference>
<reference evidence="10" key="1">
    <citation type="submission" date="2021-02" db="EMBL/GenBank/DDBJ databases">
        <authorList>
            <person name="Nowell W R."/>
        </authorList>
    </citation>
    <scope>NUCLEOTIDE SEQUENCE</scope>
</reference>
<feature type="compositionally biased region" description="Polar residues" evidence="7">
    <location>
        <begin position="1"/>
        <end position="14"/>
    </location>
</feature>
<dbReference type="EMBL" id="CAJOBH010000042">
    <property type="protein sequence ID" value="CAF3752858.1"/>
    <property type="molecule type" value="Genomic_DNA"/>
</dbReference>
<evidence type="ECO:0000313" key="12">
    <source>
        <dbReference type="Proteomes" id="UP000663855"/>
    </source>
</evidence>
<dbReference type="GO" id="GO:0070877">
    <property type="term" value="C:microprocessor complex"/>
    <property type="evidence" value="ECO:0007669"/>
    <property type="project" value="TreeGrafter"/>
</dbReference>
<evidence type="ECO:0000256" key="6">
    <source>
        <dbReference type="PROSITE-ProRule" id="PRU00266"/>
    </source>
</evidence>
<dbReference type="EMBL" id="CAJNOV010005347">
    <property type="protein sequence ID" value="CAF1206763.1"/>
    <property type="molecule type" value="Genomic_DNA"/>
</dbReference>
<dbReference type="Pfam" id="PF00035">
    <property type="entry name" value="dsrm"/>
    <property type="match status" value="1"/>
</dbReference>
<feature type="region of interest" description="Disordered" evidence="7">
    <location>
        <begin position="1160"/>
        <end position="1181"/>
    </location>
</feature>
<dbReference type="InterPro" id="IPR044442">
    <property type="entry name" value="RNAse_III_DSRM__animal"/>
</dbReference>
<evidence type="ECO:0000256" key="4">
    <source>
        <dbReference type="ARBA" id="ARBA00022801"/>
    </source>
</evidence>
<feature type="compositionally biased region" description="Basic and acidic residues" evidence="7">
    <location>
        <begin position="138"/>
        <end position="156"/>
    </location>
</feature>
<proteinExistence type="inferred from homology"/>
<dbReference type="InterPro" id="IPR058938">
    <property type="entry name" value="Helical_CED_Drosha"/>
</dbReference>
<name>A0A814WTF9_9BILA</name>
<comment type="similarity">
    <text evidence="1">Belongs to the ribonuclease III family.</text>
</comment>
<evidence type="ECO:0000313" key="10">
    <source>
        <dbReference type="EMBL" id="CAF1206763.1"/>
    </source>
</evidence>
<evidence type="ECO:0000256" key="3">
    <source>
        <dbReference type="ARBA" id="ARBA00022759"/>
    </source>
</evidence>
<keyword evidence="3" id="KW-0255">Endonuclease</keyword>
<accession>A0A814WTF9</accession>
<evidence type="ECO:0000256" key="1">
    <source>
        <dbReference type="ARBA" id="ARBA00010183"/>
    </source>
</evidence>
<dbReference type="PANTHER" id="PTHR11207">
    <property type="entry name" value="RIBONUCLEASE III"/>
    <property type="match status" value="1"/>
</dbReference>
<dbReference type="PANTHER" id="PTHR11207:SF0">
    <property type="entry name" value="RIBONUCLEASE 3"/>
    <property type="match status" value="1"/>
</dbReference>
<organism evidence="10 12">
    <name type="scientific">Rotaria magnacalcarata</name>
    <dbReference type="NCBI Taxonomy" id="392030"/>
    <lineage>
        <taxon>Eukaryota</taxon>
        <taxon>Metazoa</taxon>
        <taxon>Spiralia</taxon>
        <taxon>Gnathifera</taxon>
        <taxon>Rotifera</taxon>
        <taxon>Eurotatoria</taxon>
        <taxon>Bdelloidea</taxon>
        <taxon>Philodinida</taxon>
        <taxon>Philodinidae</taxon>
        <taxon>Rotaria</taxon>
    </lineage>
</organism>
<dbReference type="GO" id="GO:0006364">
    <property type="term" value="P:rRNA processing"/>
    <property type="evidence" value="ECO:0007669"/>
    <property type="project" value="InterPro"/>
</dbReference>